<keyword evidence="4" id="KW-0472">Membrane</keyword>
<dbReference type="GO" id="GO:0000160">
    <property type="term" value="P:phosphorelay signal transduction system"/>
    <property type="evidence" value="ECO:0007669"/>
    <property type="project" value="UniProtKB-KW"/>
</dbReference>
<sequence>MKLKFLFLFYFIIFLNNNLFSFQDKSINSTFDSIYKKVLHHSKKRQNNKALFYAHQLLIEAKKNKNIKQQAKSYNKLAIYNYRENFNDSAFYYYRKSKELYIQLGDSINIGMNLLNIGIIESDYGSYSASDSTLVESIKYVKGKRDRTMASAYNCLAINAKDRFLYTDAITYYNKALEFSTKKSSKNIYKNNLANVYKELKNYPKSILILENLLKDSITDQKTKARIIDNLAHIKWLNKSKENVLKELLLAVSIREKLNDNSGLIASYNHLSDYFRDNNKLQSLFYANKMYEVAKKEKATNGLLESIDIIVSLQKPEKSIKYYKESIHLRDSLQEEETKRQYKFAKIKYNYEEEQKQKQKFKTLATESKLVVEQQRNEKKNIIIIGVLLTFGFIFLIYRRKYQYQKRILQETYDTETRIAKKLHDELGNDIFNTLTKVQNAKIKKAEIINDLDKIYLQTRAISHENDCIETGSDFENYFRNLVAGYNSNTCKIILKDLSVLDLNNLKKEKQVVIYRVFNELFVNMKKHSKASLVVLSCKKTKHNIEMIYADNGIGFNENTIILKNGLKNMETRIKTIKGTINFENKPNKGLKVNIHFKN</sequence>
<dbReference type="Gene3D" id="1.25.40.10">
    <property type="entry name" value="Tetratricopeptide repeat domain"/>
    <property type="match status" value="2"/>
</dbReference>
<keyword evidence="6" id="KW-1185">Reference proteome</keyword>
<dbReference type="InterPro" id="IPR036890">
    <property type="entry name" value="HATPase_C_sf"/>
</dbReference>
<dbReference type="Gene3D" id="3.30.565.10">
    <property type="entry name" value="Histidine kinase-like ATPase, C-terminal domain"/>
    <property type="match status" value="1"/>
</dbReference>
<dbReference type="EMBL" id="MSCK01000001">
    <property type="protein sequence ID" value="PQJ72320.1"/>
    <property type="molecule type" value="Genomic_DNA"/>
</dbReference>
<keyword evidence="1" id="KW-0808">Transferase</keyword>
<proteinExistence type="predicted"/>
<protein>
    <recommendedName>
        <fullName evidence="7">ATP-binding protein</fullName>
    </recommendedName>
</protein>
<keyword evidence="4" id="KW-1133">Transmembrane helix</keyword>
<keyword evidence="2" id="KW-0418">Kinase</keyword>
<evidence type="ECO:0000313" key="6">
    <source>
        <dbReference type="Proteomes" id="UP000247345"/>
    </source>
</evidence>
<keyword evidence="3" id="KW-0902">Two-component regulatory system</keyword>
<organism evidence="5 6">
    <name type="scientific">Polaribacter butkevichii</name>
    <dbReference type="NCBI Taxonomy" id="218490"/>
    <lineage>
        <taxon>Bacteria</taxon>
        <taxon>Pseudomonadati</taxon>
        <taxon>Bacteroidota</taxon>
        <taxon>Flavobacteriia</taxon>
        <taxon>Flavobacteriales</taxon>
        <taxon>Flavobacteriaceae</taxon>
    </lineage>
</organism>
<dbReference type="SUPFAM" id="SSF55874">
    <property type="entry name" value="ATPase domain of HSP90 chaperone/DNA topoisomerase II/histidine kinase"/>
    <property type="match status" value="1"/>
</dbReference>
<evidence type="ECO:0000313" key="5">
    <source>
        <dbReference type="EMBL" id="PQJ72320.1"/>
    </source>
</evidence>
<dbReference type="AlphaFoldDB" id="A0A2P6CBN4"/>
<reference evidence="5 6" key="1">
    <citation type="submission" date="2016-12" db="EMBL/GenBank/DDBJ databases">
        <title>Trade-off between light-utilization and light-protection in marine flavobacteria.</title>
        <authorList>
            <person name="Kumagai Y."/>
            <person name="Yoshizawa S."/>
            <person name="Kogure K."/>
            <person name="Iwasaki W."/>
        </authorList>
    </citation>
    <scope>NUCLEOTIDE SEQUENCE [LARGE SCALE GENOMIC DNA]</scope>
    <source>
        <strain evidence="5 6">KCTC 12100</strain>
    </source>
</reference>
<dbReference type="Proteomes" id="UP000247345">
    <property type="component" value="Unassembled WGS sequence"/>
</dbReference>
<evidence type="ECO:0000256" key="4">
    <source>
        <dbReference type="SAM" id="Phobius"/>
    </source>
</evidence>
<name>A0A2P6CBN4_9FLAO</name>
<dbReference type="PANTHER" id="PTHR24421:SF60">
    <property type="entry name" value="SENSOR HISTIDINE KINASE COMP"/>
    <property type="match status" value="1"/>
</dbReference>
<keyword evidence="4" id="KW-0812">Transmembrane</keyword>
<dbReference type="SUPFAM" id="SSF48452">
    <property type="entry name" value="TPR-like"/>
    <property type="match status" value="2"/>
</dbReference>
<dbReference type="GO" id="GO:0016301">
    <property type="term" value="F:kinase activity"/>
    <property type="evidence" value="ECO:0007669"/>
    <property type="project" value="UniProtKB-KW"/>
</dbReference>
<dbReference type="RefSeq" id="WP_105047983.1">
    <property type="nucleotide sequence ID" value="NZ_CP150661.1"/>
</dbReference>
<dbReference type="InterPro" id="IPR050482">
    <property type="entry name" value="Sensor_HK_TwoCompSys"/>
</dbReference>
<accession>A0A2P6CBN4</accession>
<dbReference type="OrthoDB" id="943406at2"/>
<gene>
    <name evidence="5" type="ORF">BTO14_03235</name>
</gene>
<dbReference type="PANTHER" id="PTHR24421">
    <property type="entry name" value="NITRATE/NITRITE SENSOR PROTEIN NARX-RELATED"/>
    <property type="match status" value="1"/>
</dbReference>
<dbReference type="InterPro" id="IPR011990">
    <property type="entry name" value="TPR-like_helical_dom_sf"/>
</dbReference>
<evidence type="ECO:0008006" key="7">
    <source>
        <dbReference type="Google" id="ProtNLM"/>
    </source>
</evidence>
<evidence type="ECO:0000256" key="2">
    <source>
        <dbReference type="ARBA" id="ARBA00022777"/>
    </source>
</evidence>
<feature type="transmembrane region" description="Helical" evidence="4">
    <location>
        <begin position="382"/>
        <end position="398"/>
    </location>
</feature>
<evidence type="ECO:0000256" key="1">
    <source>
        <dbReference type="ARBA" id="ARBA00022679"/>
    </source>
</evidence>
<comment type="caution">
    <text evidence="5">The sequence shown here is derived from an EMBL/GenBank/DDBJ whole genome shotgun (WGS) entry which is preliminary data.</text>
</comment>
<evidence type="ECO:0000256" key="3">
    <source>
        <dbReference type="ARBA" id="ARBA00023012"/>
    </source>
</evidence>